<organism evidence="1 2">
    <name type="scientific">Taklimakanibacter albus</name>
    <dbReference type="NCBI Taxonomy" id="2800327"/>
    <lineage>
        <taxon>Bacteria</taxon>
        <taxon>Pseudomonadati</taxon>
        <taxon>Pseudomonadota</taxon>
        <taxon>Alphaproteobacteria</taxon>
        <taxon>Hyphomicrobiales</taxon>
        <taxon>Aestuariivirgaceae</taxon>
        <taxon>Taklimakanibacter</taxon>
    </lineage>
</organism>
<proteinExistence type="predicted"/>
<dbReference type="Proteomes" id="UP000616151">
    <property type="component" value="Unassembled WGS sequence"/>
</dbReference>
<evidence type="ECO:0000313" key="1">
    <source>
        <dbReference type="EMBL" id="MBK1871549.1"/>
    </source>
</evidence>
<accession>A0ACC5RG19</accession>
<comment type="caution">
    <text evidence="1">The sequence shown here is derived from an EMBL/GenBank/DDBJ whole genome shotgun (WGS) entry which is preliminary data.</text>
</comment>
<keyword evidence="2" id="KW-1185">Reference proteome</keyword>
<name>A0ACC5RG19_9HYPH</name>
<reference evidence="1" key="1">
    <citation type="submission" date="2021-01" db="EMBL/GenBank/DDBJ databases">
        <authorList>
            <person name="Sun Q."/>
        </authorList>
    </citation>
    <scope>NUCLEOTIDE SEQUENCE</scope>
    <source>
        <strain evidence="1">YIM B02566</strain>
    </source>
</reference>
<evidence type="ECO:0000313" key="2">
    <source>
        <dbReference type="Proteomes" id="UP000616151"/>
    </source>
</evidence>
<protein>
    <submittedName>
        <fullName evidence="1">Uncharacterized protein</fullName>
    </submittedName>
</protein>
<dbReference type="EMBL" id="JAENHL010000009">
    <property type="protein sequence ID" value="MBK1871549.1"/>
    <property type="molecule type" value="Genomic_DNA"/>
</dbReference>
<gene>
    <name evidence="1" type="ORF">JHL16_34605</name>
</gene>
<sequence length="110" mass="12307">MTNIKHLKALDKALRDKATNIPDNIRGQKRMILEYLMTGRTLTPVVALTTMGIGSLTKRIQELRGLGQHITGTWKTDHFGRSYMSYRLGGDGGSEANKAVKEKYSKKEKA</sequence>